<feature type="compositionally biased region" description="Polar residues" evidence="1">
    <location>
        <begin position="669"/>
        <end position="683"/>
    </location>
</feature>
<feature type="region of interest" description="Disordered" evidence="1">
    <location>
        <begin position="669"/>
        <end position="784"/>
    </location>
</feature>
<dbReference type="RefSeq" id="XP_047774439.1">
    <property type="nucleotide sequence ID" value="XM_047917732.1"/>
</dbReference>
<feature type="region of interest" description="Disordered" evidence="1">
    <location>
        <begin position="802"/>
        <end position="834"/>
    </location>
</feature>
<protein>
    <submittedName>
        <fullName evidence="3">Alpha/beta-hydrolase</fullName>
    </submittedName>
</protein>
<dbReference type="Pfam" id="PF07859">
    <property type="entry name" value="Abhydrolase_3"/>
    <property type="match status" value="2"/>
</dbReference>
<dbReference type="InterPro" id="IPR029058">
    <property type="entry name" value="AB_hydrolase_fold"/>
</dbReference>
<evidence type="ECO:0000313" key="4">
    <source>
        <dbReference type="Proteomes" id="UP000814176"/>
    </source>
</evidence>
<proteinExistence type="predicted"/>
<gene>
    <name evidence="3" type="ORF">C8Q71DRAFT_312705</name>
</gene>
<feature type="compositionally biased region" description="Basic and acidic residues" evidence="1">
    <location>
        <begin position="388"/>
        <end position="397"/>
    </location>
</feature>
<feature type="compositionally biased region" description="Polar residues" evidence="1">
    <location>
        <begin position="746"/>
        <end position="756"/>
    </location>
</feature>
<dbReference type="SUPFAM" id="SSF53474">
    <property type="entry name" value="alpha/beta-Hydrolases"/>
    <property type="match status" value="1"/>
</dbReference>
<comment type="caution">
    <text evidence="3">The sequence shown here is derived from an EMBL/GenBank/DDBJ whole genome shotgun (WGS) entry which is preliminary data.</text>
</comment>
<feature type="compositionally biased region" description="Acidic residues" evidence="1">
    <location>
        <begin position="711"/>
        <end position="722"/>
    </location>
</feature>
<feature type="region of interest" description="Disordered" evidence="1">
    <location>
        <begin position="388"/>
        <end position="432"/>
    </location>
</feature>
<evidence type="ECO:0000256" key="1">
    <source>
        <dbReference type="SAM" id="MobiDB-lite"/>
    </source>
</evidence>
<feature type="domain" description="Alpha/beta hydrolase fold-3" evidence="2">
    <location>
        <begin position="493"/>
        <end position="573"/>
    </location>
</feature>
<keyword evidence="4" id="KW-1185">Reference proteome</keyword>
<evidence type="ECO:0000313" key="3">
    <source>
        <dbReference type="EMBL" id="KAH9831278.1"/>
    </source>
</evidence>
<dbReference type="PANTHER" id="PTHR23025:SF3">
    <property type="entry name" value="HORMONE-SENSITIVE LIPASE"/>
    <property type="match status" value="1"/>
</dbReference>
<dbReference type="Proteomes" id="UP000814176">
    <property type="component" value="Unassembled WGS sequence"/>
</dbReference>
<dbReference type="Gene3D" id="3.40.50.1820">
    <property type="entry name" value="alpha/beta hydrolase"/>
    <property type="match status" value="2"/>
</dbReference>
<dbReference type="EMBL" id="JADCUA010000027">
    <property type="protein sequence ID" value="KAH9831278.1"/>
    <property type="molecule type" value="Genomic_DNA"/>
</dbReference>
<organism evidence="3 4">
    <name type="scientific">Rhodofomes roseus</name>
    <dbReference type="NCBI Taxonomy" id="34475"/>
    <lineage>
        <taxon>Eukaryota</taxon>
        <taxon>Fungi</taxon>
        <taxon>Dikarya</taxon>
        <taxon>Basidiomycota</taxon>
        <taxon>Agaricomycotina</taxon>
        <taxon>Agaricomycetes</taxon>
        <taxon>Polyporales</taxon>
        <taxon>Rhodofomes</taxon>
    </lineage>
</organism>
<reference evidence="3 4" key="1">
    <citation type="journal article" date="2021" name="Environ. Microbiol.">
        <title>Gene family expansions and transcriptome signatures uncover fungal adaptations to wood decay.</title>
        <authorList>
            <person name="Hage H."/>
            <person name="Miyauchi S."/>
            <person name="Viragh M."/>
            <person name="Drula E."/>
            <person name="Min B."/>
            <person name="Chaduli D."/>
            <person name="Navarro D."/>
            <person name="Favel A."/>
            <person name="Norest M."/>
            <person name="Lesage-Meessen L."/>
            <person name="Balint B."/>
            <person name="Merenyi Z."/>
            <person name="de Eugenio L."/>
            <person name="Morin E."/>
            <person name="Martinez A.T."/>
            <person name="Baldrian P."/>
            <person name="Stursova M."/>
            <person name="Martinez M.J."/>
            <person name="Novotny C."/>
            <person name="Magnuson J.K."/>
            <person name="Spatafora J.W."/>
            <person name="Maurice S."/>
            <person name="Pangilinan J."/>
            <person name="Andreopoulos W."/>
            <person name="LaButti K."/>
            <person name="Hundley H."/>
            <person name="Na H."/>
            <person name="Kuo A."/>
            <person name="Barry K."/>
            <person name="Lipzen A."/>
            <person name="Henrissat B."/>
            <person name="Riley R."/>
            <person name="Ahrendt S."/>
            <person name="Nagy L.G."/>
            <person name="Grigoriev I.V."/>
            <person name="Martin F."/>
            <person name="Rosso M.N."/>
        </authorList>
    </citation>
    <scope>NUCLEOTIDE SEQUENCE [LARGE SCALE GENOMIC DNA]</scope>
    <source>
        <strain evidence="3 4">CIRM-BRFM 1785</strain>
    </source>
</reference>
<feature type="compositionally biased region" description="Acidic residues" evidence="1">
    <location>
        <begin position="420"/>
        <end position="432"/>
    </location>
</feature>
<sequence length="854" mass="95810">MIDHLLGRPSPSWKRVQVFLVIVFWVWRILRGNPGGPRLLWLRRANRALERFTPWQLIVSTLTGVYAVRNFDKILGLQAPEPLVDLYSRSYYRATWICTALDAGFATAMSIRPKFMKDLCSVVFALYYLVYANEADEKLRKYRAVPTVEMLRTTWEKTTNPYLRFFTYLPKVTIRRKIILPRPHDSTYTRPITAWLYYAAPVHHLVRATDLILDYPGGGFISMTPEHHEERLRMWAVRTGKPVLSIEYGKAPEYPYPFAIDECFDVYRLLVESGGKAIGMSGHRLNVIISGDSAGAHVAANVMVKILETQLTLPLPKALVFAYPALDFNFTSWMTPDNLRVLQSEQSSGHIPGLAAQKDHLRHISPLSMVGDRQAIRRRRSWREALRKLASPTDERPSLALRHSTMSSRALKGRGHAEEPGADAEAGEMADVEDGAEIRDTREEDMPIQARVRFHPQVDERVPQQQQCEADATIPEQGEPSEQVQLGTRLTMTSRTGYFSDRIISPSMMRAMAILYIGPHRNPDFATDYHLSPIKAPSHLLTQFPPILMACGEKDPFVDDTLVFAGRVREAKRARRRDLDAALSGKSTKPLESFLLSKGDLSQEEAVRALRRERDLLAAQGDEDWVTMQIYSEWSHGFLQMPMLLQEARTVIDSMADWMDEAFASAGTRSGVTAKRNNVTTATRPGGKRTSPARRPVPPPGHGSASITSETEADTTETETDDALTIVPKKRTSPPASFLETDAGKNKTSTQRNVEQIVSERNRHNRGQSWSSSRADSADTVSAEGGLPATPRFDLLHDLLGQTTPVGQTKTRRDSSPSSKAPTPGKAGQIISESELMRRRRLLDSHLIPTDSAK</sequence>
<dbReference type="GeneID" id="71998464"/>
<name>A0ABQ8K399_9APHY</name>
<evidence type="ECO:0000259" key="2">
    <source>
        <dbReference type="Pfam" id="PF07859"/>
    </source>
</evidence>
<dbReference type="PANTHER" id="PTHR23025">
    <property type="entry name" value="TRIACYLGLYCEROL LIPASE"/>
    <property type="match status" value="1"/>
</dbReference>
<dbReference type="InterPro" id="IPR013094">
    <property type="entry name" value="AB_hydrolase_3"/>
</dbReference>
<feature type="domain" description="Alpha/beta hydrolase fold-3" evidence="2">
    <location>
        <begin position="215"/>
        <end position="331"/>
    </location>
</feature>
<accession>A0ABQ8K399</accession>